<dbReference type="WBParaSite" id="PgR126X_g015_t01">
    <property type="protein sequence ID" value="PgR126X_g015_t01"/>
    <property type="gene ID" value="PgR126X_g015"/>
</dbReference>
<keyword evidence="2" id="KW-0732">Signal</keyword>
<feature type="compositionally biased region" description="Polar residues" evidence="1">
    <location>
        <begin position="96"/>
        <end position="108"/>
    </location>
</feature>
<feature type="region of interest" description="Disordered" evidence="1">
    <location>
        <begin position="95"/>
        <end position="124"/>
    </location>
</feature>
<feature type="signal peptide" evidence="2">
    <location>
        <begin position="1"/>
        <end position="26"/>
    </location>
</feature>
<evidence type="ECO:0000256" key="1">
    <source>
        <dbReference type="SAM" id="MobiDB-lite"/>
    </source>
</evidence>
<accession>A0A915CDE3</accession>
<keyword evidence="3" id="KW-1185">Reference proteome</keyword>
<feature type="compositionally biased region" description="Basic and acidic residues" evidence="1">
    <location>
        <begin position="111"/>
        <end position="123"/>
    </location>
</feature>
<dbReference type="Proteomes" id="UP000887569">
    <property type="component" value="Unplaced"/>
</dbReference>
<evidence type="ECO:0000256" key="2">
    <source>
        <dbReference type="SAM" id="SignalP"/>
    </source>
</evidence>
<sequence length="177" mass="19867">MYTSCSRQMSAYSSLWICVCVLSVSSEVNSKQSMMQIYSSQVAGHRNNVTKQPTSAAADAKMIYVDWKRSEESDVAESERRQLLKNQLAMMAAYAKQTNSAHTPPSSTKAHRAEDSRNKKEVEVQTTVGWTSKAGYYSEREPEIINEQEAAISPQDIPRQEARVVMPEPLHLSESTM</sequence>
<evidence type="ECO:0000313" key="3">
    <source>
        <dbReference type="Proteomes" id="UP000887569"/>
    </source>
</evidence>
<reference evidence="4" key="1">
    <citation type="submission" date="2022-11" db="UniProtKB">
        <authorList>
            <consortium name="WormBaseParasite"/>
        </authorList>
    </citation>
    <scope>IDENTIFICATION</scope>
</reference>
<proteinExistence type="predicted"/>
<evidence type="ECO:0000313" key="4">
    <source>
        <dbReference type="WBParaSite" id="PgR126X_g015_t01"/>
    </source>
</evidence>
<feature type="region of interest" description="Disordered" evidence="1">
    <location>
        <begin position="146"/>
        <end position="177"/>
    </location>
</feature>
<dbReference type="AlphaFoldDB" id="A0A915CDE3"/>
<name>A0A915CDE3_PARUN</name>
<organism evidence="3 4">
    <name type="scientific">Parascaris univalens</name>
    <name type="common">Nematode worm</name>
    <dbReference type="NCBI Taxonomy" id="6257"/>
    <lineage>
        <taxon>Eukaryota</taxon>
        <taxon>Metazoa</taxon>
        <taxon>Ecdysozoa</taxon>
        <taxon>Nematoda</taxon>
        <taxon>Chromadorea</taxon>
        <taxon>Rhabditida</taxon>
        <taxon>Spirurina</taxon>
        <taxon>Ascaridomorpha</taxon>
        <taxon>Ascaridoidea</taxon>
        <taxon>Ascarididae</taxon>
        <taxon>Parascaris</taxon>
    </lineage>
</organism>
<feature type="chain" id="PRO_5037356545" evidence="2">
    <location>
        <begin position="27"/>
        <end position="177"/>
    </location>
</feature>
<protein>
    <submittedName>
        <fullName evidence="4">Uncharacterized protein</fullName>
    </submittedName>
</protein>